<name>A0A9K3D688_9EUKA</name>
<keyword evidence="2" id="KW-1185">Reference proteome</keyword>
<proteinExistence type="predicted"/>
<evidence type="ECO:0000313" key="1">
    <source>
        <dbReference type="EMBL" id="GIQ88435.1"/>
    </source>
</evidence>
<dbReference type="EMBL" id="BDIP01004067">
    <property type="protein sequence ID" value="GIQ88435.1"/>
    <property type="molecule type" value="Genomic_DNA"/>
</dbReference>
<sequence>MDRSASALLREGGGSFTVDAQKDKPVQVAKMRVKANPE</sequence>
<dbReference type="Proteomes" id="UP000265618">
    <property type="component" value="Unassembled WGS sequence"/>
</dbReference>
<reference evidence="1 2" key="1">
    <citation type="journal article" date="2018" name="PLoS ONE">
        <title>The draft genome of Kipferlia bialata reveals reductive genome evolution in fornicate parasites.</title>
        <authorList>
            <person name="Tanifuji G."/>
            <person name="Takabayashi S."/>
            <person name="Kume K."/>
            <person name="Takagi M."/>
            <person name="Nakayama T."/>
            <person name="Kamikawa R."/>
            <person name="Inagaki Y."/>
            <person name="Hashimoto T."/>
        </authorList>
    </citation>
    <scope>NUCLEOTIDE SEQUENCE [LARGE SCALE GENOMIC DNA]</scope>
    <source>
        <strain evidence="1">NY0173</strain>
    </source>
</reference>
<comment type="caution">
    <text evidence="1">The sequence shown here is derived from an EMBL/GenBank/DDBJ whole genome shotgun (WGS) entry which is preliminary data.</text>
</comment>
<protein>
    <submittedName>
        <fullName evidence="1">Uncharacterized protein</fullName>
    </submittedName>
</protein>
<feature type="non-terminal residue" evidence="1">
    <location>
        <position position="1"/>
    </location>
</feature>
<gene>
    <name evidence="1" type="ORF">KIPB_010683</name>
</gene>
<accession>A0A9K3D688</accession>
<dbReference type="AlphaFoldDB" id="A0A9K3D688"/>
<organism evidence="1 2">
    <name type="scientific">Kipferlia bialata</name>
    <dbReference type="NCBI Taxonomy" id="797122"/>
    <lineage>
        <taxon>Eukaryota</taxon>
        <taxon>Metamonada</taxon>
        <taxon>Carpediemonas-like organisms</taxon>
        <taxon>Kipferlia</taxon>
    </lineage>
</organism>
<evidence type="ECO:0000313" key="2">
    <source>
        <dbReference type="Proteomes" id="UP000265618"/>
    </source>
</evidence>